<dbReference type="InterPro" id="IPR021315">
    <property type="entry name" value="Gap/Sap"/>
</dbReference>
<name>A0ABQ1RVL6_9MICO</name>
<evidence type="ECO:0000256" key="1">
    <source>
        <dbReference type="SAM" id="Phobius"/>
    </source>
</evidence>
<accession>A0ABQ1RVL6</accession>
<keyword evidence="3" id="KW-1185">Reference proteome</keyword>
<organism evidence="2 3">
    <name type="scientific">Microbacterium murale</name>
    <dbReference type="NCBI Taxonomy" id="1081040"/>
    <lineage>
        <taxon>Bacteria</taxon>
        <taxon>Bacillati</taxon>
        <taxon>Actinomycetota</taxon>
        <taxon>Actinomycetes</taxon>
        <taxon>Micrococcales</taxon>
        <taxon>Microbacteriaceae</taxon>
        <taxon>Microbacterium</taxon>
    </lineage>
</organism>
<dbReference type="EMBL" id="BMCM01000004">
    <property type="protein sequence ID" value="GGD81632.1"/>
    <property type="molecule type" value="Genomic_DNA"/>
</dbReference>
<keyword evidence="1" id="KW-0472">Membrane</keyword>
<proteinExistence type="predicted"/>
<feature type="transmembrane region" description="Helical" evidence="1">
    <location>
        <begin position="212"/>
        <end position="228"/>
    </location>
</feature>
<reference evidence="3" key="1">
    <citation type="journal article" date="2019" name="Int. J. Syst. Evol. Microbiol.">
        <title>The Global Catalogue of Microorganisms (GCM) 10K type strain sequencing project: providing services to taxonomists for standard genome sequencing and annotation.</title>
        <authorList>
            <consortium name="The Broad Institute Genomics Platform"/>
            <consortium name="The Broad Institute Genome Sequencing Center for Infectious Disease"/>
            <person name="Wu L."/>
            <person name="Ma J."/>
        </authorList>
    </citation>
    <scope>NUCLEOTIDE SEQUENCE [LARGE SCALE GENOMIC DNA]</scope>
    <source>
        <strain evidence="3">CCM 7640</strain>
    </source>
</reference>
<comment type="caution">
    <text evidence="2">The sequence shown here is derived from an EMBL/GenBank/DDBJ whole genome shotgun (WGS) entry which is preliminary data.</text>
</comment>
<evidence type="ECO:0000313" key="2">
    <source>
        <dbReference type="EMBL" id="GGD81632.1"/>
    </source>
</evidence>
<feature type="transmembrane region" description="Helical" evidence="1">
    <location>
        <begin position="6"/>
        <end position="27"/>
    </location>
</feature>
<gene>
    <name evidence="2" type="ORF">GCM10007269_25500</name>
</gene>
<feature type="transmembrane region" description="Helical" evidence="1">
    <location>
        <begin position="39"/>
        <end position="57"/>
    </location>
</feature>
<sequence>MPWELVPIALGVIASPIAVMALLGVLLSKDARRTGTAYLIGWTIAVVVSIVFWDLIFERLEVGAPLGTGLWVRGVHILLAIGFAVGAVLTYRRARTVLTRIAAAQTPDELAAATPQLPGMLRSATQFTPQRALVVGGGIFLLNPLNVSLVIAAALEIALSTVLPAQRAWLIMGFVVAAAAPVAVPVALVLARGAKATPVLERLRSWVMRNNGMVSAGLLLVVAVIQLGKGLDGVFGTL</sequence>
<keyword evidence="1" id="KW-0812">Transmembrane</keyword>
<dbReference type="RefSeq" id="WP_188436964.1">
    <property type="nucleotide sequence ID" value="NZ_BMCM01000004.1"/>
</dbReference>
<feature type="transmembrane region" description="Helical" evidence="1">
    <location>
        <begin position="132"/>
        <end position="155"/>
    </location>
</feature>
<evidence type="ECO:0008006" key="4">
    <source>
        <dbReference type="Google" id="ProtNLM"/>
    </source>
</evidence>
<protein>
    <recommendedName>
        <fullName evidence="4">Sap-like sulfolipid-1-addressing protein</fullName>
    </recommendedName>
</protein>
<evidence type="ECO:0000313" key="3">
    <source>
        <dbReference type="Proteomes" id="UP000629365"/>
    </source>
</evidence>
<feature type="transmembrane region" description="Helical" evidence="1">
    <location>
        <begin position="167"/>
        <end position="191"/>
    </location>
</feature>
<dbReference type="Pfam" id="PF11139">
    <property type="entry name" value="SfLAP"/>
    <property type="match status" value="1"/>
</dbReference>
<feature type="transmembrane region" description="Helical" evidence="1">
    <location>
        <begin position="69"/>
        <end position="91"/>
    </location>
</feature>
<keyword evidence="1" id="KW-1133">Transmembrane helix</keyword>
<dbReference type="Proteomes" id="UP000629365">
    <property type="component" value="Unassembled WGS sequence"/>
</dbReference>